<evidence type="ECO:0000313" key="2">
    <source>
        <dbReference type="EMBL" id="NWJ45422.1"/>
    </source>
</evidence>
<reference evidence="2 4" key="1">
    <citation type="submission" date="2020-06" db="EMBL/GenBank/DDBJ databases">
        <title>Anoxygenic phototrophic Chloroflexota member uses a Type I reaction center.</title>
        <authorList>
            <person name="Tsuji J.M."/>
            <person name="Shaw N.A."/>
            <person name="Nagashima S."/>
            <person name="Venkiteswaran J."/>
            <person name="Schiff S.L."/>
            <person name="Hanada S."/>
            <person name="Tank M."/>
            <person name="Neufeld J.D."/>
        </authorList>
    </citation>
    <scope>NUCLEOTIDE SEQUENCE [LARGE SCALE GENOMIC DNA]</scope>
    <source>
        <strain evidence="2">L227-S17</strain>
    </source>
</reference>
<dbReference type="Proteomes" id="UP000521676">
    <property type="component" value="Unassembled WGS sequence"/>
</dbReference>
<dbReference type="EMBL" id="JACATZ010000001">
    <property type="protein sequence ID" value="NWJ45422.1"/>
    <property type="molecule type" value="Genomic_DNA"/>
</dbReference>
<feature type="transmembrane region" description="Helical" evidence="1">
    <location>
        <begin position="6"/>
        <end position="25"/>
    </location>
</feature>
<feature type="transmembrane region" description="Helical" evidence="1">
    <location>
        <begin position="37"/>
        <end position="54"/>
    </location>
</feature>
<organism evidence="2 4">
    <name type="scientific">Candidatus Chlorohelix allophototropha</name>
    <dbReference type="NCBI Taxonomy" id="3003348"/>
    <lineage>
        <taxon>Bacteria</taxon>
        <taxon>Bacillati</taxon>
        <taxon>Chloroflexota</taxon>
        <taxon>Chloroflexia</taxon>
        <taxon>Candidatus Chloroheliales</taxon>
        <taxon>Candidatus Chloroheliaceae</taxon>
        <taxon>Candidatus Chlorohelix</taxon>
    </lineage>
</organism>
<dbReference type="AlphaFoldDB" id="A0A8T7LYM4"/>
<dbReference type="RefSeq" id="WP_341469193.1">
    <property type="nucleotide sequence ID" value="NZ_CP128399.1"/>
</dbReference>
<protein>
    <submittedName>
        <fullName evidence="2">Uncharacterized protein</fullName>
    </submittedName>
</protein>
<sequence>MGILSFVAGIALIVIGAFGVYNAWGRFNIGFKSAEKLAPLFTGAATVVLGLLFLIWQFDIWWAVLGLLLFGLGYLLRGPNRTISR</sequence>
<keyword evidence="1" id="KW-0472">Membrane</keyword>
<gene>
    <name evidence="2" type="ORF">HXX08_06035</name>
    <name evidence="3" type="ORF">OZ401_000554</name>
</gene>
<reference evidence="3" key="2">
    <citation type="journal article" date="2024" name="Nature">
        <title>Anoxygenic phototroph of the Chloroflexota uses a type I reaction centre.</title>
        <authorList>
            <person name="Tsuji J.M."/>
            <person name="Shaw N.A."/>
            <person name="Nagashima S."/>
            <person name="Venkiteswaran J.J."/>
            <person name="Schiff S.L."/>
            <person name="Watanabe T."/>
            <person name="Fukui M."/>
            <person name="Hanada S."/>
            <person name="Tank M."/>
            <person name="Neufeld J.D."/>
        </authorList>
    </citation>
    <scope>NUCLEOTIDE SEQUENCE</scope>
    <source>
        <strain evidence="3">L227-S17</strain>
    </source>
</reference>
<keyword evidence="1" id="KW-0812">Transmembrane</keyword>
<proteinExistence type="predicted"/>
<keyword evidence="5" id="KW-1185">Reference proteome</keyword>
<name>A0A8T7LYM4_9CHLR</name>
<evidence type="ECO:0000313" key="3">
    <source>
        <dbReference type="EMBL" id="WJW67294.1"/>
    </source>
</evidence>
<dbReference type="EMBL" id="CP128399">
    <property type="protein sequence ID" value="WJW67294.1"/>
    <property type="molecule type" value="Genomic_DNA"/>
</dbReference>
<evidence type="ECO:0000256" key="1">
    <source>
        <dbReference type="SAM" id="Phobius"/>
    </source>
</evidence>
<feature type="transmembrane region" description="Helical" evidence="1">
    <location>
        <begin position="60"/>
        <end position="76"/>
    </location>
</feature>
<evidence type="ECO:0000313" key="5">
    <source>
        <dbReference type="Proteomes" id="UP001431572"/>
    </source>
</evidence>
<dbReference type="Proteomes" id="UP001431572">
    <property type="component" value="Chromosome 1"/>
</dbReference>
<evidence type="ECO:0000313" key="4">
    <source>
        <dbReference type="Proteomes" id="UP000521676"/>
    </source>
</evidence>
<keyword evidence="1" id="KW-1133">Transmembrane helix</keyword>
<accession>A0A8T7LYM4</accession>